<dbReference type="EMBL" id="AWSO01000582">
    <property type="protein sequence ID" value="ESK89153.1"/>
    <property type="molecule type" value="Genomic_DNA"/>
</dbReference>
<feature type="chain" id="PRO_5004713072" evidence="1">
    <location>
        <begin position="18"/>
        <end position="228"/>
    </location>
</feature>
<dbReference type="Proteomes" id="UP000017559">
    <property type="component" value="Unassembled WGS sequence"/>
</dbReference>
<proteinExistence type="predicted"/>
<reference evidence="2 3" key="1">
    <citation type="journal article" date="2014" name="BMC Genomics">
        <title>Genome and secretome analysis of the hemibiotrophic fungal pathogen, Moniliophthora roreri, which causes frosty pod rot disease of cacao: mechanisms of the biotrophic and necrotrophic phases.</title>
        <authorList>
            <person name="Meinhardt L.W."/>
            <person name="Costa G.G.L."/>
            <person name="Thomazella D.P.T."/>
            <person name="Teixeira P.J.P.L."/>
            <person name="Carazzolle M.F."/>
            <person name="Schuster S.C."/>
            <person name="Carlson J.E."/>
            <person name="Guiltinan M.J."/>
            <person name="Mieczkowski P."/>
            <person name="Farmer A."/>
            <person name="Ramaraj T."/>
            <person name="Crozier J."/>
            <person name="Davis R.E."/>
            <person name="Shao J."/>
            <person name="Melnick R.L."/>
            <person name="Pereira G.A.G."/>
            <person name="Bailey B.A."/>
        </authorList>
    </citation>
    <scope>NUCLEOTIDE SEQUENCE [LARGE SCALE GENOMIC DNA]</scope>
    <source>
        <strain evidence="2 3">MCA 2997</strain>
    </source>
</reference>
<dbReference type="HOGENOM" id="CLU_1215059_0_0_1"/>
<evidence type="ECO:0000256" key="1">
    <source>
        <dbReference type="SAM" id="SignalP"/>
    </source>
</evidence>
<dbReference type="AlphaFoldDB" id="V2WQQ7"/>
<evidence type="ECO:0000313" key="2">
    <source>
        <dbReference type="EMBL" id="ESK89153.1"/>
    </source>
</evidence>
<feature type="signal peptide" evidence="1">
    <location>
        <begin position="1"/>
        <end position="17"/>
    </location>
</feature>
<name>V2WQQ7_MONRO</name>
<comment type="caution">
    <text evidence="2">The sequence shown here is derived from an EMBL/GenBank/DDBJ whole genome shotgun (WGS) entry which is preliminary data.</text>
</comment>
<sequence>MLAVLATAILMTPGTRAFLLPSARVEVELDKATAEAFVLAQAGSFAVGLKTFCLSLAIRYMVGYALIGATAYHHFSIRNRCLALCSLRLSSGVVKICLIQRKYISMKDVTLITKHSRSYLLAITTCRGSDDISRYGKIAIGYWRTLFCDSHQFSANASPMYADASRALTRISQPAHFDLKFYGAKYLDATFAPVGLLGEGGKVSRVARQLVRLTSLQMEKLLKSDGLG</sequence>
<evidence type="ECO:0000313" key="3">
    <source>
        <dbReference type="Proteomes" id="UP000017559"/>
    </source>
</evidence>
<keyword evidence="3" id="KW-1185">Reference proteome</keyword>
<protein>
    <submittedName>
        <fullName evidence="2">Uncharacterized protein</fullName>
    </submittedName>
</protein>
<gene>
    <name evidence="2" type="ORF">Moror_5248</name>
</gene>
<keyword evidence="1" id="KW-0732">Signal</keyword>
<accession>V2WQQ7</accession>
<dbReference type="KEGG" id="mrr:Moror_5248"/>
<organism evidence="2 3">
    <name type="scientific">Moniliophthora roreri (strain MCA 2997)</name>
    <name type="common">Cocoa frosty pod rot fungus</name>
    <name type="synonym">Crinipellis roreri</name>
    <dbReference type="NCBI Taxonomy" id="1381753"/>
    <lineage>
        <taxon>Eukaryota</taxon>
        <taxon>Fungi</taxon>
        <taxon>Dikarya</taxon>
        <taxon>Basidiomycota</taxon>
        <taxon>Agaricomycotina</taxon>
        <taxon>Agaricomycetes</taxon>
        <taxon>Agaricomycetidae</taxon>
        <taxon>Agaricales</taxon>
        <taxon>Marasmiineae</taxon>
        <taxon>Marasmiaceae</taxon>
        <taxon>Moniliophthora</taxon>
    </lineage>
</organism>